<organism evidence="1 2">
    <name type="scientific">Acidisarcina polymorpha</name>
    <dbReference type="NCBI Taxonomy" id="2211140"/>
    <lineage>
        <taxon>Bacteria</taxon>
        <taxon>Pseudomonadati</taxon>
        <taxon>Acidobacteriota</taxon>
        <taxon>Terriglobia</taxon>
        <taxon>Terriglobales</taxon>
        <taxon>Acidobacteriaceae</taxon>
        <taxon>Acidisarcina</taxon>
    </lineage>
</organism>
<geneLocation type="plasmid" evidence="2">
    <name>pacpol4</name>
</geneLocation>
<evidence type="ECO:0000313" key="1">
    <source>
        <dbReference type="EMBL" id="AXC16130.1"/>
    </source>
</evidence>
<dbReference type="Proteomes" id="UP000253606">
    <property type="component" value="Plasmid pACPOL4"/>
</dbReference>
<dbReference type="AlphaFoldDB" id="A0A2Z5GB29"/>
<evidence type="ECO:0000313" key="2">
    <source>
        <dbReference type="Proteomes" id="UP000253606"/>
    </source>
</evidence>
<dbReference type="EMBL" id="CP030843">
    <property type="protein sequence ID" value="AXC16130.1"/>
    <property type="molecule type" value="Genomic_DNA"/>
</dbReference>
<name>A0A2Z5GB29_9BACT</name>
<protein>
    <submittedName>
        <fullName evidence="1">Uncharacterized protein</fullName>
    </submittedName>
</protein>
<proteinExistence type="predicted"/>
<sequence>MYRHGIASDDQIFNAVLVERGQEFFEVLTEHRGRVPSKRIALTTVHQLHPAVHAQGGFASTDTRRPSSRRNWYSGGWSCPCPFVAPGETLFNVSFRDWILGRATP</sequence>
<reference evidence="1 2" key="1">
    <citation type="journal article" date="2018" name="Front. Microbiol.">
        <title>Hydrolytic Capabilities as a Key to Environmental Success: Chitinolytic and Cellulolytic Acidobacteria From Acidic Sub-arctic Soils and Boreal Peatlands.</title>
        <authorList>
            <person name="Belova S.E."/>
            <person name="Ravin N.V."/>
            <person name="Pankratov T.A."/>
            <person name="Rakitin A.L."/>
            <person name="Ivanova A.A."/>
            <person name="Beletsky A.V."/>
            <person name="Mardanov A.V."/>
            <person name="Sinninghe Damste J.S."/>
            <person name="Dedysh S.N."/>
        </authorList>
    </citation>
    <scope>NUCLEOTIDE SEQUENCE [LARGE SCALE GENOMIC DNA]</scope>
    <source>
        <strain evidence="1 2">SBC82</strain>
        <plasmid evidence="2">pacpol4</plasmid>
    </source>
</reference>
<gene>
    <name evidence="1" type="ORF">ACPOL_6924</name>
</gene>
<accession>A0A2Z5GB29</accession>
<dbReference type="KEGG" id="abas:ACPOL_6924"/>
<keyword evidence="1" id="KW-0614">Plasmid</keyword>
<keyword evidence="2" id="KW-1185">Reference proteome</keyword>